<dbReference type="RefSeq" id="WP_129221818.1">
    <property type="nucleotide sequence ID" value="NZ_QYBC01000028.1"/>
</dbReference>
<keyword evidence="1" id="KW-0732">Signal</keyword>
<comment type="caution">
    <text evidence="2">The sequence shown here is derived from an EMBL/GenBank/DDBJ whole genome shotgun (WGS) entry which is preliminary data.</text>
</comment>
<reference evidence="2 3" key="2">
    <citation type="submission" date="2019-02" db="EMBL/GenBank/DDBJ databases">
        <title>'Lichenibacterium ramalinii' gen. nov. sp. nov., 'Lichenibacterium minor' gen. nov. sp. nov.</title>
        <authorList>
            <person name="Pankratov T."/>
        </authorList>
    </citation>
    <scope>NUCLEOTIDE SEQUENCE [LARGE SCALE GENOMIC DNA]</scope>
    <source>
        <strain evidence="2 3">RmlP001</strain>
    </source>
</reference>
<evidence type="ECO:0000313" key="2">
    <source>
        <dbReference type="EMBL" id="RYB01801.1"/>
    </source>
</evidence>
<proteinExistence type="predicted"/>
<protein>
    <submittedName>
        <fullName evidence="2">Uncharacterized protein</fullName>
    </submittedName>
</protein>
<name>A0A4Q2R777_9HYPH</name>
<evidence type="ECO:0000313" key="3">
    <source>
        <dbReference type="Proteomes" id="UP000289411"/>
    </source>
</evidence>
<reference evidence="2 3" key="1">
    <citation type="submission" date="2018-09" db="EMBL/GenBank/DDBJ databases">
        <authorList>
            <person name="Grouzdev D.S."/>
            <person name="Krutkina M.S."/>
        </authorList>
    </citation>
    <scope>NUCLEOTIDE SEQUENCE [LARGE SCALE GENOMIC DNA]</scope>
    <source>
        <strain evidence="2 3">RmlP001</strain>
    </source>
</reference>
<feature type="signal peptide" evidence="1">
    <location>
        <begin position="1"/>
        <end position="25"/>
    </location>
</feature>
<dbReference type="AlphaFoldDB" id="A0A4Q2R777"/>
<organism evidence="2 3">
    <name type="scientific">Lichenibacterium ramalinae</name>
    <dbReference type="NCBI Taxonomy" id="2316527"/>
    <lineage>
        <taxon>Bacteria</taxon>
        <taxon>Pseudomonadati</taxon>
        <taxon>Pseudomonadota</taxon>
        <taxon>Alphaproteobacteria</taxon>
        <taxon>Hyphomicrobiales</taxon>
        <taxon>Lichenihabitantaceae</taxon>
        <taxon>Lichenibacterium</taxon>
    </lineage>
</organism>
<accession>A0A4Q2R777</accession>
<dbReference type="EMBL" id="QYBC01000028">
    <property type="protein sequence ID" value="RYB01801.1"/>
    <property type="molecule type" value="Genomic_DNA"/>
</dbReference>
<dbReference type="Proteomes" id="UP000289411">
    <property type="component" value="Unassembled WGS sequence"/>
</dbReference>
<keyword evidence="3" id="KW-1185">Reference proteome</keyword>
<gene>
    <name evidence="2" type="ORF">D3272_24210</name>
</gene>
<dbReference type="OrthoDB" id="8019541at2"/>
<feature type="chain" id="PRO_5020900194" evidence="1">
    <location>
        <begin position="26"/>
        <end position="138"/>
    </location>
</feature>
<sequence>MANRFSTLLAVAAASTLLSAGLAQAEPARKPVKLQGVKAQPTREHHPVVIAEISDATARRPLVIQKRSFLDPGTGSSPALGQPEYLASQTTDHLPVYTSYNTAFFGESELPRRYSLPYNPNQFPQHNIDFSPLWSGID</sequence>
<evidence type="ECO:0000256" key="1">
    <source>
        <dbReference type="SAM" id="SignalP"/>
    </source>
</evidence>